<name>A0A1I7KHW0_9BURK</name>
<dbReference type="EMBL" id="FPBX01000052">
    <property type="protein sequence ID" value="SFU97027.1"/>
    <property type="molecule type" value="Genomic_DNA"/>
</dbReference>
<accession>A0A1I7KHW0</accession>
<dbReference type="AlphaFoldDB" id="A0A1I7KHW0"/>
<dbReference type="Proteomes" id="UP000183656">
    <property type="component" value="Unassembled WGS sequence"/>
</dbReference>
<protein>
    <submittedName>
        <fullName evidence="1">Uncharacterized protein</fullName>
    </submittedName>
</protein>
<keyword evidence="2" id="KW-1185">Reference proteome</keyword>
<evidence type="ECO:0000313" key="1">
    <source>
        <dbReference type="EMBL" id="SFU97027.1"/>
    </source>
</evidence>
<sequence length="110" mass="11659">MSKTLTGSGSITMKNLNGTSGKNCSCGSWLGHWKKFAKASTTPKCHVQGCESHAEVGAHVILPNMKDESLRKLNFIAPMCKTHNGTPSAEYKTKSDSVFVSANKALACGA</sequence>
<dbReference type="STRING" id="343013.SAMN04489707_105215"/>
<dbReference type="RefSeq" id="WP_139235525.1">
    <property type="nucleotide sequence ID" value="NZ_CYIG01000057.1"/>
</dbReference>
<proteinExistence type="predicted"/>
<dbReference type="OrthoDB" id="9180944at2"/>
<gene>
    <name evidence="1" type="ORF">SAMN04489707_105215</name>
</gene>
<evidence type="ECO:0000313" key="2">
    <source>
        <dbReference type="Proteomes" id="UP000183656"/>
    </source>
</evidence>
<organism evidence="1 2">
    <name type="scientific">Paenacidovorax caeni</name>
    <dbReference type="NCBI Taxonomy" id="343013"/>
    <lineage>
        <taxon>Bacteria</taxon>
        <taxon>Pseudomonadati</taxon>
        <taxon>Pseudomonadota</taxon>
        <taxon>Betaproteobacteria</taxon>
        <taxon>Burkholderiales</taxon>
        <taxon>Comamonadaceae</taxon>
        <taxon>Paenacidovorax</taxon>
    </lineage>
</organism>
<reference evidence="1 2" key="1">
    <citation type="submission" date="2016-10" db="EMBL/GenBank/DDBJ databases">
        <authorList>
            <person name="de Groot N.N."/>
        </authorList>
    </citation>
    <scope>NUCLEOTIDE SEQUENCE [LARGE SCALE GENOMIC DNA]</scope>
    <source>
        <strain evidence="1 2">R-24608</strain>
    </source>
</reference>